<evidence type="ECO:0000256" key="3">
    <source>
        <dbReference type="ARBA" id="ARBA00022630"/>
    </source>
</evidence>
<comment type="cofactor">
    <cofactor evidence="1">
        <name>FAD</name>
        <dbReference type="ChEBI" id="CHEBI:57692"/>
    </cofactor>
</comment>
<comment type="caution">
    <text evidence="7">The sequence shown here is derived from an EMBL/GenBank/DDBJ whole genome shotgun (WGS) entry which is preliminary data.</text>
</comment>
<protein>
    <recommendedName>
        <fullName evidence="6">FAD-binding PCMH-type domain-containing protein</fullName>
    </recommendedName>
</protein>
<organism evidence="7 8">
    <name type="scientific">Luteimicrobium album</name>
    <dbReference type="NCBI Taxonomy" id="1054550"/>
    <lineage>
        <taxon>Bacteria</taxon>
        <taxon>Bacillati</taxon>
        <taxon>Actinomycetota</taxon>
        <taxon>Actinomycetes</taxon>
        <taxon>Micrococcales</taxon>
        <taxon>Luteimicrobium</taxon>
    </lineage>
</organism>
<sequence>MAEALAEHGWGMSSGDFGDVGVGGLATAGGIGFMGRKHGLTIDHAVAYDVVLADGTLVHATADEHPDLFWGMRGAGGGLGIVTAVELEVYEVPPVVLAVMLYDASDARGLLEAWGTAVEEAPRELTSFLTLQPGRGETPGLAQAMTVIASDDVRLAERALEPLLRVGPVLQQQAQLAPYAAVVAPQDAPHVSDGPGGTFRNTLVDHLDDRTARAAADAFETGGFQMFQVRAVGGAVNDLASDATAYAHRDGQQFDVSGVGFGHPGLLDAAWDTAMDPVAHGEYVSLSTDRRPERIERVYPGATLERLRDLKRRYDPENVFDRNLPLL</sequence>
<keyword evidence="5" id="KW-0560">Oxidoreductase</keyword>
<dbReference type="SUPFAM" id="SSF56176">
    <property type="entry name" value="FAD-binding/transporter-associated domain-like"/>
    <property type="match status" value="1"/>
</dbReference>
<dbReference type="InterPro" id="IPR012951">
    <property type="entry name" value="BBE"/>
</dbReference>
<dbReference type="Gene3D" id="3.40.462.20">
    <property type="match status" value="1"/>
</dbReference>
<evidence type="ECO:0000259" key="6">
    <source>
        <dbReference type="PROSITE" id="PS51387"/>
    </source>
</evidence>
<dbReference type="InterPro" id="IPR036318">
    <property type="entry name" value="FAD-bd_PCMH-like_sf"/>
</dbReference>
<dbReference type="PROSITE" id="PS51387">
    <property type="entry name" value="FAD_PCMH"/>
    <property type="match status" value="1"/>
</dbReference>
<evidence type="ECO:0000256" key="1">
    <source>
        <dbReference type="ARBA" id="ARBA00001974"/>
    </source>
</evidence>
<dbReference type="InterPro" id="IPR006094">
    <property type="entry name" value="Oxid_FAD_bind_N"/>
</dbReference>
<dbReference type="Pfam" id="PF08031">
    <property type="entry name" value="BBE"/>
    <property type="match status" value="1"/>
</dbReference>
<name>A0ABQ6HZQ6_9MICO</name>
<keyword evidence="8" id="KW-1185">Reference proteome</keyword>
<evidence type="ECO:0000313" key="7">
    <source>
        <dbReference type="EMBL" id="GMA22995.1"/>
    </source>
</evidence>
<reference evidence="8" key="1">
    <citation type="journal article" date="2019" name="Int. J. Syst. Evol. Microbiol.">
        <title>The Global Catalogue of Microorganisms (GCM) 10K type strain sequencing project: providing services to taxonomists for standard genome sequencing and annotation.</title>
        <authorList>
            <consortium name="The Broad Institute Genomics Platform"/>
            <consortium name="The Broad Institute Genome Sequencing Center for Infectious Disease"/>
            <person name="Wu L."/>
            <person name="Ma J."/>
        </authorList>
    </citation>
    <scope>NUCLEOTIDE SEQUENCE [LARGE SCALE GENOMIC DNA]</scope>
    <source>
        <strain evidence="8">NBRC 106348</strain>
    </source>
</reference>
<dbReference type="EMBL" id="BSUK01000001">
    <property type="protein sequence ID" value="GMA22995.1"/>
    <property type="molecule type" value="Genomic_DNA"/>
</dbReference>
<accession>A0ABQ6HZQ6</accession>
<keyword evidence="3" id="KW-0285">Flavoprotein</keyword>
<proteinExistence type="inferred from homology"/>
<dbReference type="InterPro" id="IPR050416">
    <property type="entry name" value="FAD-linked_Oxidoreductase"/>
</dbReference>
<keyword evidence="4" id="KW-0274">FAD</keyword>
<gene>
    <name evidence="7" type="ORF">GCM10025864_07540</name>
</gene>
<evidence type="ECO:0000256" key="5">
    <source>
        <dbReference type="ARBA" id="ARBA00023002"/>
    </source>
</evidence>
<dbReference type="InterPro" id="IPR016166">
    <property type="entry name" value="FAD-bd_PCMH"/>
</dbReference>
<dbReference type="Proteomes" id="UP001157091">
    <property type="component" value="Unassembled WGS sequence"/>
</dbReference>
<comment type="similarity">
    <text evidence="2">Belongs to the oxygen-dependent FAD-linked oxidoreductase family.</text>
</comment>
<evidence type="ECO:0000256" key="2">
    <source>
        <dbReference type="ARBA" id="ARBA00005466"/>
    </source>
</evidence>
<feature type="domain" description="FAD-binding PCMH-type" evidence="6">
    <location>
        <begin position="1"/>
        <end position="92"/>
    </location>
</feature>
<dbReference type="PANTHER" id="PTHR42973:SF39">
    <property type="entry name" value="FAD-BINDING PCMH-TYPE DOMAIN-CONTAINING PROTEIN"/>
    <property type="match status" value="1"/>
</dbReference>
<evidence type="ECO:0000256" key="4">
    <source>
        <dbReference type="ARBA" id="ARBA00022827"/>
    </source>
</evidence>
<dbReference type="InterPro" id="IPR016169">
    <property type="entry name" value="FAD-bd_PCMH_sub2"/>
</dbReference>
<dbReference type="Gene3D" id="3.30.465.10">
    <property type="match status" value="1"/>
</dbReference>
<evidence type="ECO:0000313" key="8">
    <source>
        <dbReference type="Proteomes" id="UP001157091"/>
    </source>
</evidence>
<dbReference type="Pfam" id="PF01565">
    <property type="entry name" value="FAD_binding_4"/>
    <property type="match status" value="1"/>
</dbReference>
<dbReference type="PANTHER" id="PTHR42973">
    <property type="entry name" value="BINDING OXIDOREDUCTASE, PUTATIVE (AFU_ORTHOLOGUE AFUA_1G17690)-RELATED"/>
    <property type="match status" value="1"/>
</dbReference>